<dbReference type="Gene3D" id="2.120.10.30">
    <property type="entry name" value="TolB, C-terminal domain"/>
    <property type="match status" value="3"/>
</dbReference>
<sequence length="1116" mass="118878">MTRPMGIDDLYSIALPEQPSLSPDGSRVVYVLRTADREHDRDERALWTVPTGSGAARRLSSGHADTAPAWSPDGDRIAFLRGGDGPAQVWLLPADGGEPEPVTELPLGAGTPVWSPDGAAIAFTAPVDRQPSPQAGSTTPPPVVVDGLDHDVDRGGLVGTVRSHLHVLDLAHRRVRQITDGDWHAGVPAWSPDGRSLAYCAARGPAADGTLSTETYVVDVSEHEAGTRPRLVGGGTGISQAVTWTAEGDALLVVGRTNTRPGHAGLLRVPLDRGPTVDLTRGLDRDVMPGCPACPGAPPRATDDARTAFFCVRDRGGSHLYAVDTAGGAPRPLIGGPDRVVSGLSAAGTTVVVVLATPGSYGEIVAVDRATGRERVLTRHGAALDDVRLLPAREREFKISDGGTMHGRLLRDPERTHPAPLLLDIHGGPHHVWNGAADPVHLHHHELVARGWAVLLLNPRGSDGYGEAFITATLGARGTAGAQDFLEPIDTLVAEGIADPERLAVAGYGHGGYMTGHLTGRDHRFTAAVAGAMSSDLTSMCGTGDAAHRPAATEVGVPPWPDRDPYTTISLYSQVENVRTPTLILHGAADERCPVGRAEQWFDALKAKAVPSRLVLYPGGSHLFLLDGPPSHRTDYARRLVDWIERHAGGSTPASSAKPAVRSVDVPYWRRRLTELAERHQVPGAVLGIARGPHTDVAACGVLNKATGVTVTRDSLFQIGSITKVWTATLAMQLVDEGVLDLDAPVTDVLPELRLADPQVAQQVTTRHLLAHTSGIDGDVFTDTGRGDDCLERFVGQLDEAAQNHPLGVTFSYCNSGFVLAGRVIEKLTGMSWDRALRERLCAPLGLEHTVTLPEEALRFRTAMGHDAEGDEPPRPVPAWSLPRSAGPAGLITATAEDVLAFTRLHLAGGTAPDGVRLLSEHAARAMTEQQVELPDTLTLGDSWGLGWIRFGWDGHRLIGHDGATLGQSAFLRVLPEQDLAVTLLTNGGAAKDLYRELFGEIFAELAGVALPEPPRPPAGPVPVDARRYLGRYERAGTRIDVIEATDGLRLRYATTGPLAHLVPEPVQETTLVPVSDSQFLVRYADSPSWVPVTFYSLPTGESYVHHGMRATPKVP</sequence>
<proteinExistence type="predicted"/>
<dbReference type="Gene3D" id="3.40.710.10">
    <property type="entry name" value="DD-peptidase/beta-lactamase superfamily"/>
    <property type="match status" value="1"/>
</dbReference>
<dbReference type="SUPFAM" id="SSF53474">
    <property type="entry name" value="alpha/beta-Hydrolases"/>
    <property type="match status" value="1"/>
</dbReference>
<dbReference type="InterPro" id="IPR029058">
    <property type="entry name" value="AB_hydrolase_fold"/>
</dbReference>
<dbReference type="Pfam" id="PF00144">
    <property type="entry name" value="Beta-lactamase"/>
    <property type="match status" value="1"/>
</dbReference>
<evidence type="ECO:0000313" key="4">
    <source>
        <dbReference type="Proteomes" id="UP001183881"/>
    </source>
</evidence>
<dbReference type="PANTHER" id="PTHR46825">
    <property type="entry name" value="D-ALANYL-D-ALANINE-CARBOXYPEPTIDASE/ENDOPEPTIDASE AMPH"/>
    <property type="match status" value="1"/>
</dbReference>
<dbReference type="RefSeq" id="WP_311641095.1">
    <property type="nucleotide sequence ID" value="NZ_JAVRFA010000002.1"/>
</dbReference>
<dbReference type="Proteomes" id="UP001183881">
    <property type="component" value="Unassembled WGS sequence"/>
</dbReference>
<dbReference type="InterPro" id="IPR012338">
    <property type="entry name" value="Beta-lactam/transpept-like"/>
</dbReference>
<name>A0ABU2PNB2_9ACTN</name>
<protein>
    <submittedName>
        <fullName evidence="3">Serine hydrolase</fullName>
    </submittedName>
</protein>
<evidence type="ECO:0000259" key="2">
    <source>
        <dbReference type="Pfam" id="PF00326"/>
    </source>
</evidence>
<dbReference type="Pfam" id="PF00326">
    <property type="entry name" value="Peptidase_S9"/>
    <property type="match status" value="1"/>
</dbReference>
<gene>
    <name evidence="3" type="ORF">RM705_02855</name>
</gene>
<dbReference type="InterPro" id="IPR001466">
    <property type="entry name" value="Beta-lactam-related"/>
</dbReference>
<keyword evidence="4" id="KW-1185">Reference proteome</keyword>
<dbReference type="EMBL" id="JAVRFA010000002">
    <property type="protein sequence ID" value="MDT0393653.1"/>
    <property type="molecule type" value="Genomic_DNA"/>
</dbReference>
<dbReference type="InterPro" id="IPR011042">
    <property type="entry name" value="6-blade_b-propeller_TolB-like"/>
</dbReference>
<reference evidence="4" key="1">
    <citation type="submission" date="2023-07" db="EMBL/GenBank/DDBJ databases">
        <title>30 novel species of actinomycetes from the DSMZ collection.</title>
        <authorList>
            <person name="Nouioui I."/>
        </authorList>
    </citation>
    <scope>NUCLEOTIDE SEQUENCE [LARGE SCALE GENOMIC DNA]</scope>
    <source>
        <strain evidence="4">DSM 41636</strain>
    </source>
</reference>
<keyword evidence="3" id="KW-0378">Hydrolase</keyword>
<dbReference type="InterPro" id="IPR011659">
    <property type="entry name" value="WD40"/>
</dbReference>
<dbReference type="InterPro" id="IPR050491">
    <property type="entry name" value="AmpC-like"/>
</dbReference>
<dbReference type="Pfam" id="PF07676">
    <property type="entry name" value="PD40"/>
    <property type="match status" value="2"/>
</dbReference>
<feature type="domain" description="Peptidase S9 prolyl oligopeptidase catalytic" evidence="2">
    <location>
        <begin position="447"/>
        <end position="650"/>
    </location>
</feature>
<dbReference type="PANTHER" id="PTHR46825:SF9">
    <property type="entry name" value="BETA-LACTAMASE-RELATED DOMAIN-CONTAINING PROTEIN"/>
    <property type="match status" value="1"/>
</dbReference>
<dbReference type="SUPFAM" id="SSF56601">
    <property type="entry name" value="beta-lactamase/transpeptidase-like"/>
    <property type="match status" value="1"/>
</dbReference>
<evidence type="ECO:0000313" key="3">
    <source>
        <dbReference type="EMBL" id="MDT0393653.1"/>
    </source>
</evidence>
<comment type="caution">
    <text evidence="3">The sequence shown here is derived from an EMBL/GenBank/DDBJ whole genome shotgun (WGS) entry which is preliminary data.</text>
</comment>
<evidence type="ECO:0000259" key="1">
    <source>
        <dbReference type="Pfam" id="PF00144"/>
    </source>
</evidence>
<dbReference type="GO" id="GO:0016787">
    <property type="term" value="F:hydrolase activity"/>
    <property type="evidence" value="ECO:0007669"/>
    <property type="project" value="UniProtKB-KW"/>
</dbReference>
<accession>A0ABU2PNB2</accession>
<organism evidence="3 4">
    <name type="scientific">Streptomyces edwardsiae</name>
    <dbReference type="NCBI Taxonomy" id="3075527"/>
    <lineage>
        <taxon>Bacteria</taxon>
        <taxon>Bacillati</taxon>
        <taxon>Actinomycetota</taxon>
        <taxon>Actinomycetes</taxon>
        <taxon>Kitasatosporales</taxon>
        <taxon>Streptomycetaceae</taxon>
        <taxon>Streptomyces</taxon>
    </lineage>
</organism>
<dbReference type="Gene3D" id="3.40.50.1820">
    <property type="entry name" value="alpha/beta hydrolase"/>
    <property type="match status" value="1"/>
</dbReference>
<dbReference type="InterPro" id="IPR001375">
    <property type="entry name" value="Peptidase_S9_cat"/>
</dbReference>
<dbReference type="SUPFAM" id="SSF82171">
    <property type="entry name" value="DPP6 N-terminal domain-like"/>
    <property type="match status" value="1"/>
</dbReference>
<feature type="domain" description="Beta-lactamase-related" evidence="1">
    <location>
        <begin position="670"/>
        <end position="990"/>
    </location>
</feature>